<keyword evidence="1" id="KW-0175">Coiled coil</keyword>
<name>A0A8H4ZUA9_9HYPO</name>
<dbReference type="AlphaFoldDB" id="A0A8H4ZUA9"/>
<feature type="compositionally biased region" description="Basic and acidic residues" evidence="2">
    <location>
        <begin position="228"/>
        <end position="238"/>
    </location>
</feature>
<dbReference type="Proteomes" id="UP000573603">
    <property type="component" value="Unassembled WGS sequence"/>
</dbReference>
<accession>A0A8H4ZUA9</accession>
<feature type="region of interest" description="Disordered" evidence="2">
    <location>
        <begin position="228"/>
        <end position="310"/>
    </location>
</feature>
<dbReference type="EMBL" id="JABEVY010000050">
    <property type="protein sequence ID" value="KAF5252804.1"/>
    <property type="molecule type" value="Genomic_DNA"/>
</dbReference>
<reference evidence="3 4" key="1">
    <citation type="journal article" date="2020" name="BMC Genomics">
        <title>Correction to: Identification and distribution of gene clusters required for synthesis of sphingolipid metabolism inhibitors in diverse species of the filamentous fungus Fusarium.</title>
        <authorList>
            <person name="Kim H.S."/>
            <person name="Lohmar J.M."/>
            <person name="Busman M."/>
            <person name="Brown D.W."/>
            <person name="Naumann T.A."/>
            <person name="Divon H.H."/>
            <person name="Lysoe E."/>
            <person name="Uhlig S."/>
            <person name="Proctor R.H."/>
        </authorList>
    </citation>
    <scope>NUCLEOTIDE SEQUENCE [LARGE SCALE GENOMIC DNA]</scope>
    <source>
        <strain evidence="3 4">NRRL 25214</strain>
    </source>
</reference>
<feature type="compositionally biased region" description="Basic and acidic residues" evidence="2">
    <location>
        <begin position="252"/>
        <end position="263"/>
    </location>
</feature>
<protein>
    <submittedName>
        <fullName evidence="3">Uncharacterized protein</fullName>
    </submittedName>
</protein>
<comment type="caution">
    <text evidence="3">The sequence shown here is derived from an EMBL/GenBank/DDBJ whole genome shotgun (WGS) entry which is preliminary data.</text>
</comment>
<evidence type="ECO:0000313" key="3">
    <source>
        <dbReference type="EMBL" id="KAF5252804.1"/>
    </source>
</evidence>
<evidence type="ECO:0000256" key="2">
    <source>
        <dbReference type="SAM" id="MobiDB-lite"/>
    </source>
</evidence>
<feature type="compositionally biased region" description="Polar residues" evidence="2">
    <location>
        <begin position="1"/>
        <end position="25"/>
    </location>
</feature>
<sequence length="494" mass="54337">MTKLINKSTSDFSVPASKTNSNSPLTRVPDIYAPPLQRASGPQAPTLPAMTGIRRTRLQTLSTILEKSSSTKEACEIFTHELQGMAKNAGDVATILSQVIRHCKADTPIHQHAQKESITLYYGQWTAFFRKIAADAQWLTNRWGGSLWLPTDIQATAEGLFGNSEPSLYVLMLVDITKAAQAKGINLRSLWANNGELRVAMKKNASQYLTHELVNGIIQSINGASVEKTLDTPKKGPQDRTAINLASGTEKANSDRLDTKRSVQDPNGRAPIASMSHSLPKILGNTTPKNNGAPEQPQPSPLTKVAQKKSTFNQMNSEEASYYNIYQKIIRNLSSNHITELRNDALQYLEMAESDKARFDYALANLKGREDQIKQIHDQGKTLLDEMSNRMKGKSEQGVLAGVLASTGTAYVTGITSLLDSVLQASSTSQGKVTVKELQAQRAEAVDKVSKAKERLQTLGKVESARLIHQRHEEARSHRQKLLDLLSEANERAI</sequence>
<organism evidence="3 4">
    <name type="scientific">Fusarium anthophilum</name>
    <dbReference type="NCBI Taxonomy" id="48485"/>
    <lineage>
        <taxon>Eukaryota</taxon>
        <taxon>Fungi</taxon>
        <taxon>Dikarya</taxon>
        <taxon>Ascomycota</taxon>
        <taxon>Pezizomycotina</taxon>
        <taxon>Sordariomycetes</taxon>
        <taxon>Hypocreomycetidae</taxon>
        <taxon>Hypocreales</taxon>
        <taxon>Nectriaceae</taxon>
        <taxon>Fusarium</taxon>
        <taxon>Fusarium fujikuroi species complex</taxon>
    </lineage>
</organism>
<feature type="region of interest" description="Disordered" evidence="2">
    <location>
        <begin position="1"/>
        <end position="28"/>
    </location>
</feature>
<gene>
    <name evidence="3" type="ORF">FANTH_2128</name>
</gene>
<feature type="coiled-coil region" evidence="1">
    <location>
        <begin position="435"/>
        <end position="492"/>
    </location>
</feature>
<keyword evidence="4" id="KW-1185">Reference proteome</keyword>
<proteinExistence type="predicted"/>
<evidence type="ECO:0000256" key="1">
    <source>
        <dbReference type="SAM" id="Coils"/>
    </source>
</evidence>
<evidence type="ECO:0000313" key="4">
    <source>
        <dbReference type="Proteomes" id="UP000573603"/>
    </source>
</evidence>